<accession>A0ACB7ZXT3</accession>
<proteinExistence type="predicted"/>
<comment type="caution">
    <text evidence="1">The sequence shown here is derived from an EMBL/GenBank/DDBJ whole genome shotgun (WGS) entry which is preliminary data.</text>
</comment>
<evidence type="ECO:0000313" key="2">
    <source>
        <dbReference type="Proteomes" id="UP000790377"/>
    </source>
</evidence>
<evidence type="ECO:0000313" key="1">
    <source>
        <dbReference type="EMBL" id="KAH7905865.1"/>
    </source>
</evidence>
<name>A0ACB7ZXT3_9AGAM</name>
<keyword evidence="2" id="KW-1185">Reference proteome</keyword>
<dbReference type="Proteomes" id="UP000790377">
    <property type="component" value="Unassembled WGS sequence"/>
</dbReference>
<sequence length="346" mass="37763">MAVFGEHNVDQSCCLNTVSVLRKVNASPRKDSAKSVKPTQTATASAADDKSKAQTPKLKEEFPPTPPNSVLRKKIARGFCEETSPTRLSEAGCAVCGSLTRTEVMESLDALDESCLALLTPSVAGITRRPRTHSTEPVLDLEGPVLNRQCSGVCRGCIDVLRRGKTPTLSLANGTWIGNVPAELQDLSYVEKLLIARVRHNRCIIRVSSSGMNKMVANVIAFQHPSHKIYKSLPPALEELDDVLAVLFTGPCAPTIEDFKRTPLLVRRIKVVRALEWLILNHPDYGNLIIDHDALSRYPEHGPPVSVEYLYSESNKLPEATSVHDNEANDGNEDGPCPFTVHGITG</sequence>
<dbReference type="EMBL" id="MU268111">
    <property type="protein sequence ID" value="KAH7905865.1"/>
    <property type="molecule type" value="Genomic_DNA"/>
</dbReference>
<protein>
    <submittedName>
        <fullName evidence="1">Uncharacterized protein</fullName>
    </submittedName>
</protein>
<reference evidence="1" key="1">
    <citation type="journal article" date="2021" name="New Phytol.">
        <title>Evolutionary innovations through gain and loss of genes in the ectomycorrhizal Boletales.</title>
        <authorList>
            <person name="Wu G."/>
            <person name="Miyauchi S."/>
            <person name="Morin E."/>
            <person name="Kuo A."/>
            <person name="Drula E."/>
            <person name="Varga T."/>
            <person name="Kohler A."/>
            <person name="Feng B."/>
            <person name="Cao Y."/>
            <person name="Lipzen A."/>
            <person name="Daum C."/>
            <person name="Hundley H."/>
            <person name="Pangilinan J."/>
            <person name="Johnson J."/>
            <person name="Barry K."/>
            <person name="LaButti K."/>
            <person name="Ng V."/>
            <person name="Ahrendt S."/>
            <person name="Min B."/>
            <person name="Choi I.G."/>
            <person name="Park H."/>
            <person name="Plett J.M."/>
            <person name="Magnuson J."/>
            <person name="Spatafora J.W."/>
            <person name="Nagy L.G."/>
            <person name="Henrissat B."/>
            <person name="Grigoriev I.V."/>
            <person name="Yang Z.L."/>
            <person name="Xu J."/>
            <person name="Martin F.M."/>
        </authorList>
    </citation>
    <scope>NUCLEOTIDE SEQUENCE</scope>
    <source>
        <strain evidence="1">ATCC 28755</strain>
    </source>
</reference>
<feature type="non-terminal residue" evidence="1">
    <location>
        <position position="346"/>
    </location>
</feature>
<gene>
    <name evidence="1" type="ORF">BJ138DRAFT_1017121</name>
</gene>
<organism evidence="1 2">
    <name type="scientific">Hygrophoropsis aurantiaca</name>
    <dbReference type="NCBI Taxonomy" id="72124"/>
    <lineage>
        <taxon>Eukaryota</taxon>
        <taxon>Fungi</taxon>
        <taxon>Dikarya</taxon>
        <taxon>Basidiomycota</taxon>
        <taxon>Agaricomycotina</taxon>
        <taxon>Agaricomycetes</taxon>
        <taxon>Agaricomycetidae</taxon>
        <taxon>Boletales</taxon>
        <taxon>Coniophorineae</taxon>
        <taxon>Hygrophoropsidaceae</taxon>
        <taxon>Hygrophoropsis</taxon>
    </lineage>
</organism>